<dbReference type="RefSeq" id="WP_187303988.1">
    <property type="nucleotide sequence ID" value="NZ_JACRYT010000021.1"/>
</dbReference>
<dbReference type="PANTHER" id="PTHR35145:SF1">
    <property type="entry name" value="CYTOPLASMIC PROTEIN"/>
    <property type="match status" value="1"/>
</dbReference>
<dbReference type="SUPFAM" id="SSF142906">
    <property type="entry name" value="YjbR-like"/>
    <property type="match status" value="1"/>
</dbReference>
<dbReference type="EMBL" id="JACRYT010000021">
    <property type="protein sequence ID" value="MBC6680890.1"/>
    <property type="molecule type" value="Genomic_DNA"/>
</dbReference>
<sequence length="222" mass="25807">MDLINRIFRRRKADRSKLLAYGFSEEGGGYAYHTVLPGSGFSMEIELAQDGLVTAVVMDPETKEPYTLHLSDHATGRFVTGVKLEYEQVLTDIAETCFEPDVFKSAQTKEIIAYVRETYGDELEFLWSKFPDNAVWRRKETRKWYGAILTVSRRKLGFPSDEIVEIIDLRIEPEQMNAMIDKKRYFPGWHMNKKHWYTIILDGSVSTEEICSRIDESYRLAK</sequence>
<accession>A0A923SRS6</accession>
<name>A0A923SRS6_9FIRM</name>
<dbReference type="Gene3D" id="3.90.1150.30">
    <property type="match status" value="1"/>
</dbReference>
<gene>
    <name evidence="1" type="ORF">H9L42_13770</name>
</gene>
<organism evidence="1 2">
    <name type="scientific">Zhenpiania hominis</name>
    <dbReference type="NCBI Taxonomy" id="2763644"/>
    <lineage>
        <taxon>Bacteria</taxon>
        <taxon>Bacillati</taxon>
        <taxon>Bacillota</taxon>
        <taxon>Clostridia</taxon>
        <taxon>Peptostreptococcales</taxon>
        <taxon>Anaerovoracaceae</taxon>
        <taxon>Zhenpiania</taxon>
    </lineage>
</organism>
<dbReference type="InterPro" id="IPR058532">
    <property type="entry name" value="YjbR/MT2646/Rv2570-like"/>
</dbReference>
<proteinExistence type="predicted"/>
<keyword evidence="1" id="KW-0238">DNA-binding</keyword>
<reference evidence="1" key="1">
    <citation type="submission" date="2020-08" db="EMBL/GenBank/DDBJ databases">
        <title>Genome public.</title>
        <authorList>
            <person name="Liu C."/>
            <person name="Sun Q."/>
        </authorList>
    </citation>
    <scope>NUCLEOTIDE SEQUENCE</scope>
    <source>
        <strain evidence="1">BX12</strain>
    </source>
</reference>
<dbReference type="InterPro" id="IPR038056">
    <property type="entry name" value="YjbR-like_sf"/>
</dbReference>
<comment type="caution">
    <text evidence="1">The sequence shown here is derived from an EMBL/GenBank/DDBJ whole genome shotgun (WGS) entry which is preliminary data.</text>
</comment>
<evidence type="ECO:0000313" key="1">
    <source>
        <dbReference type="EMBL" id="MBC6680890.1"/>
    </source>
</evidence>
<dbReference type="InterPro" id="IPR007351">
    <property type="entry name" value="YjbR"/>
</dbReference>
<keyword evidence="2" id="KW-1185">Reference proteome</keyword>
<dbReference type="GO" id="GO:0003677">
    <property type="term" value="F:DNA binding"/>
    <property type="evidence" value="ECO:0007669"/>
    <property type="project" value="UniProtKB-KW"/>
</dbReference>
<dbReference type="AlphaFoldDB" id="A0A923SRS6"/>
<protein>
    <submittedName>
        <fullName evidence="1">MmcQ/YjbR family DNA-binding protein</fullName>
    </submittedName>
</protein>
<dbReference type="Proteomes" id="UP000602647">
    <property type="component" value="Unassembled WGS sequence"/>
</dbReference>
<evidence type="ECO:0000313" key="2">
    <source>
        <dbReference type="Proteomes" id="UP000602647"/>
    </source>
</evidence>
<dbReference type="PANTHER" id="PTHR35145">
    <property type="entry name" value="CYTOPLASMIC PROTEIN-RELATED"/>
    <property type="match status" value="1"/>
</dbReference>
<dbReference type="Pfam" id="PF04237">
    <property type="entry name" value="YjbR"/>
    <property type="match status" value="1"/>
</dbReference>